<dbReference type="InterPro" id="IPR032812">
    <property type="entry name" value="SbsA_Ig"/>
</dbReference>
<protein>
    <submittedName>
        <fullName evidence="4">Ig-like domain-containing protein</fullName>
    </submittedName>
</protein>
<organism evidence="4 5">
    <name type="scientific">Flavobacterium suzhouense</name>
    <dbReference type="NCBI Taxonomy" id="1529638"/>
    <lineage>
        <taxon>Bacteria</taxon>
        <taxon>Pseudomonadati</taxon>
        <taxon>Bacteroidota</taxon>
        <taxon>Flavobacteriia</taxon>
        <taxon>Flavobacteriales</taxon>
        <taxon>Flavobacteriaceae</taxon>
        <taxon>Flavobacterium</taxon>
    </lineage>
</organism>
<sequence>MLKYRIFLYILFTSLIFTSCAKRGSITGGAKDTIPPYIIGSSPKNMSTQFKGTEIRIDFNEYIKIKDVNKQLIISPPMEYTPVITPAGSASKFINIKIKDTLKENTTYSFNFGQSITDNNEGNPYSQFKFIFSTGTYIDSLTLNGRIKDAYSNKTDNFVNIMLYEADSTFNDSTIYKQRPRYVTNTLDSTVQFSLQNLKQGRYHIVALKDANNNYKFDPKSDKIGFLNQTIDVPNDTIYELELFQEIRPFKALKPVQATSHKLYAGYEGKDYKNIKIKVRNGTDTEDIPSIATKVKDKDSLQVWLPRKLTADSLKVSVTYKDSIKKFNVKFKELKAADSLKIDAVQKGGLHFREKFTLSSVTPIVTIDSTKIKLINKDSVAMKYTMAYDEMKQELSFDFPKEESQKYNITLMPGALKDFYEKENDTLSYTLPTRTYADYGNLRITLANAKRFPLMLEVLNAKGDIEAFYYSEGETKISFDNVLPDKYTLRVYYDDNKNKEWDTGNYLLKLQPEEMIYMPKEIDVRANWDPEETFNLGG</sequence>
<dbReference type="Pfam" id="PF13205">
    <property type="entry name" value="Big_5"/>
    <property type="match status" value="1"/>
</dbReference>
<proteinExistence type="predicted"/>
<evidence type="ECO:0000313" key="4">
    <source>
        <dbReference type="EMBL" id="MFD2600661.1"/>
    </source>
</evidence>
<evidence type="ECO:0000313" key="5">
    <source>
        <dbReference type="Proteomes" id="UP001597480"/>
    </source>
</evidence>
<evidence type="ECO:0000256" key="1">
    <source>
        <dbReference type="ARBA" id="ARBA00022729"/>
    </source>
</evidence>
<dbReference type="Proteomes" id="UP001597480">
    <property type="component" value="Unassembled WGS sequence"/>
</dbReference>
<comment type="caution">
    <text evidence="4">The sequence shown here is derived from an EMBL/GenBank/DDBJ whole genome shotgun (WGS) entry which is preliminary data.</text>
</comment>
<dbReference type="RefSeq" id="WP_379819354.1">
    <property type="nucleotide sequence ID" value="NZ_JBHUMD010000003.1"/>
</dbReference>
<dbReference type="Pfam" id="PF09912">
    <property type="entry name" value="DUF2141"/>
    <property type="match status" value="1"/>
</dbReference>
<name>A0ABW5NNJ4_9FLAO</name>
<keyword evidence="5" id="KW-1185">Reference proteome</keyword>
<feature type="chain" id="PRO_5045498165" evidence="2">
    <location>
        <begin position="22"/>
        <end position="538"/>
    </location>
</feature>
<dbReference type="EMBL" id="JBHUMD010000003">
    <property type="protein sequence ID" value="MFD2600661.1"/>
    <property type="molecule type" value="Genomic_DNA"/>
</dbReference>
<dbReference type="InterPro" id="IPR018673">
    <property type="entry name" value="DUF2141"/>
</dbReference>
<feature type="domain" description="SbsA Ig-like" evidence="3">
    <location>
        <begin position="32"/>
        <end position="134"/>
    </location>
</feature>
<evidence type="ECO:0000256" key="2">
    <source>
        <dbReference type="SAM" id="SignalP"/>
    </source>
</evidence>
<keyword evidence="1 2" id="KW-0732">Signal</keyword>
<dbReference type="PROSITE" id="PS51257">
    <property type="entry name" value="PROKAR_LIPOPROTEIN"/>
    <property type="match status" value="1"/>
</dbReference>
<feature type="signal peptide" evidence="2">
    <location>
        <begin position="1"/>
        <end position="21"/>
    </location>
</feature>
<gene>
    <name evidence="4" type="ORF">ACFSR3_01220</name>
</gene>
<evidence type="ECO:0000259" key="3">
    <source>
        <dbReference type="Pfam" id="PF13205"/>
    </source>
</evidence>
<reference evidence="5" key="1">
    <citation type="journal article" date="2019" name="Int. J. Syst. Evol. Microbiol.">
        <title>The Global Catalogue of Microorganisms (GCM) 10K type strain sequencing project: providing services to taxonomists for standard genome sequencing and annotation.</title>
        <authorList>
            <consortium name="The Broad Institute Genomics Platform"/>
            <consortium name="The Broad Institute Genome Sequencing Center for Infectious Disease"/>
            <person name="Wu L."/>
            <person name="Ma J."/>
        </authorList>
    </citation>
    <scope>NUCLEOTIDE SEQUENCE [LARGE SCALE GENOMIC DNA]</scope>
    <source>
        <strain evidence="5">KCTC 42107</strain>
    </source>
</reference>
<accession>A0ABW5NNJ4</accession>